<name>A0A134B818_9PORP</name>
<evidence type="ECO:0000313" key="1">
    <source>
        <dbReference type="EMBL" id="KXB76085.1"/>
    </source>
</evidence>
<dbReference type="AlphaFoldDB" id="A0A134B818"/>
<evidence type="ECO:0000313" key="2">
    <source>
        <dbReference type="Proteomes" id="UP000070224"/>
    </source>
</evidence>
<sequence>MTQAEDQELQRLQVNIRRLAGIVAEQNEKLAQLRMLLQQRDEALLAMQEELKSVRRHEATLATASALVSPDMGDASRRDARELLDGIISQLDRCISQLTNEPEATAAPEPEI</sequence>
<keyword evidence="2" id="KW-1185">Reference proteome</keyword>
<reference evidence="2" key="1">
    <citation type="submission" date="2016-01" db="EMBL/GenBank/DDBJ databases">
        <authorList>
            <person name="Mitreva M."/>
            <person name="Pepin K.H."/>
            <person name="Mihindukulasuriya K.A."/>
            <person name="Fulton R."/>
            <person name="Fronick C."/>
            <person name="O'Laughlin M."/>
            <person name="Miner T."/>
            <person name="Herter B."/>
            <person name="Rosa B.A."/>
            <person name="Cordes M."/>
            <person name="Tomlinson C."/>
            <person name="Wollam A."/>
            <person name="Palsikar V.B."/>
            <person name="Mardis E.R."/>
            <person name="Wilson R.K."/>
        </authorList>
    </citation>
    <scope>NUCLEOTIDE SEQUENCE [LARGE SCALE GENOMIC DNA]</scope>
    <source>
        <strain evidence="2">KA00683</strain>
    </source>
</reference>
<gene>
    <name evidence="1" type="ORF">HMPREF3185_01174</name>
</gene>
<protein>
    <submittedName>
        <fullName evidence="1">Uncharacterized protein</fullName>
    </submittedName>
</protein>
<dbReference type="Proteomes" id="UP000070224">
    <property type="component" value="Unassembled WGS sequence"/>
</dbReference>
<dbReference type="RefSeq" id="WP_060935465.1">
    <property type="nucleotide sequence ID" value="NZ_KQ960446.1"/>
</dbReference>
<proteinExistence type="predicted"/>
<dbReference type="STRING" id="322095.HMPREF3185_01174"/>
<comment type="caution">
    <text evidence="1">The sequence shown here is derived from an EMBL/GenBank/DDBJ whole genome shotgun (WGS) entry which is preliminary data.</text>
</comment>
<dbReference type="EMBL" id="LSDK01000079">
    <property type="protein sequence ID" value="KXB76085.1"/>
    <property type="molecule type" value="Genomic_DNA"/>
</dbReference>
<accession>A0A134B818</accession>
<dbReference type="PATRIC" id="fig|322095.3.peg.1159"/>
<dbReference type="OrthoDB" id="9928517at2"/>
<organism evidence="1 2">
    <name type="scientific">Porphyromonas somerae</name>
    <dbReference type="NCBI Taxonomy" id="322095"/>
    <lineage>
        <taxon>Bacteria</taxon>
        <taxon>Pseudomonadati</taxon>
        <taxon>Bacteroidota</taxon>
        <taxon>Bacteroidia</taxon>
        <taxon>Bacteroidales</taxon>
        <taxon>Porphyromonadaceae</taxon>
        <taxon>Porphyromonas</taxon>
    </lineage>
</organism>